<name>A5ZQ19_9FIRM</name>
<reference evidence="1 2" key="2">
    <citation type="submission" date="2007-04" db="EMBL/GenBank/DDBJ databases">
        <title>Draft genome sequence of Ruminococcus obeum (ATCC 29174).</title>
        <authorList>
            <person name="Sudarsanam P."/>
            <person name="Ley R."/>
            <person name="Guruge J."/>
            <person name="Turnbaugh P.J."/>
            <person name="Mahowald M."/>
            <person name="Liep D."/>
            <person name="Gordon J."/>
        </authorList>
    </citation>
    <scope>NUCLEOTIDE SEQUENCE [LARGE SCALE GENOMIC DNA]</scope>
    <source>
        <strain evidence="1 2">ATCC 29174</strain>
    </source>
</reference>
<dbReference type="HOGENOM" id="CLU_3340793_0_0_9"/>
<dbReference type="EMBL" id="AAVO02000003">
    <property type="protein sequence ID" value="EDM88183.1"/>
    <property type="molecule type" value="Genomic_DNA"/>
</dbReference>
<evidence type="ECO:0000313" key="2">
    <source>
        <dbReference type="Proteomes" id="UP000006002"/>
    </source>
</evidence>
<accession>A5ZQ19</accession>
<dbReference type="AlphaFoldDB" id="A5ZQ19"/>
<reference evidence="1 2" key="1">
    <citation type="submission" date="2007-03" db="EMBL/GenBank/DDBJ databases">
        <authorList>
            <person name="Fulton L."/>
            <person name="Clifton S."/>
            <person name="Fulton B."/>
            <person name="Xu J."/>
            <person name="Minx P."/>
            <person name="Pepin K.H."/>
            <person name="Johnson M."/>
            <person name="Thiruvilangam P."/>
            <person name="Bhonagiri V."/>
            <person name="Nash W.E."/>
            <person name="Mardis E.R."/>
            <person name="Wilson R.K."/>
        </authorList>
    </citation>
    <scope>NUCLEOTIDE SEQUENCE [LARGE SCALE GENOMIC DNA]</scope>
    <source>
        <strain evidence="1 2">ATCC 29174</strain>
    </source>
</reference>
<organism evidence="1 2">
    <name type="scientific">Blautia obeum ATCC 29174</name>
    <dbReference type="NCBI Taxonomy" id="411459"/>
    <lineage>
        <taxon>Bacteria</taxon>
        <taxon>Bacillati</taxon>
        <taxon>Bacillota</taxon>
        <taxon>Clostridia</taxon>
        <taxon>Lachnospirales</taxon>
        <taxon>Lachnospiraceae</taxon>
        <taxon>Blautia</taxon>
    </lineage>
</organism>
<proteinExistence type="predicted"/>
<protein>
    <submittedName>
        <fullName evidence="1">Uncharacterized protein</fullName>
    </submittedName>
</protein>
<evidence type="ECO:0000313" key="1">
    <source>
        <dbReference type="EMBL" id="EDM88183.1"/>
    </source>
</evidence>
<sequence>MTLEQPKEISPIMAQEDKQRILRKEVTTKLSDFFGGG</sequence>
<dbReference type="Proteomes" id="UP000006002">
    <property type="component" value="Unassembled WGS sequence"/>
</dbReference>
<comment type="caution">
    <text evidence="1">The sequence shown here is derived from an EMBL/GenBank/DDBJ whole genome shotgun (WGS) entry which is preliminary data.</text>
</comment>
<gene>
    <name evidence="1" type="ORF">RUMOBE_01089</name>
</gene>